<reference evidence="2" key="1">
    <citation type="journal article" date="2022" name="Mol. Ecol. Resour.">
        <title>The genomes of chicory, endive, great burdock and yacon provide insights into Asteraceae palaeo-polyploidization history and plant inulin production.</title>
        <authorList>
            <person name="Fan W."/>
            <person name="Wang S."/>
            <person name="Wang H."/>
            <person name="Wang A."/>
            <person name="Jiang F."/>
            <person name="Liu H."/>
            <person name="Zhao H."/>
            <person name="Xu D."/>
            <person name="Zhang Y."/>
        </authorList>
    </citation>
    <scope>NUCLEOTIDE SEQUENCE [LARGE SCALE GENOMIC DNA]</scope>
    <source>
        <strain evidence="2">cv. Niubang</strain>
    </source>
</reference>
<protein>
    <submittedName>
        <fullName evidence="1">Uncharacterized protein</fullName>
    </submittedName>
</protein>
<gene>
    <name evidence="1" type="ORF">L6452_13883</name>
</gene>
<dbReference type="Proteomes" id="UP001055879">
    <property type="component" value="Linkage Group LG04"/>
</dbReference>
<accession>A0ACB9CJJ5</accession>
<name>A0ACB9CJJ5_ARCLA</name>
<comment type="caution">
    <text evidence="1">The sequence shown here is derived from an EMBL/GenBank/DDBJ whole genome shotgun (WGS) entry which is preliminary data.</text>
</comment>
<evidence type="ECO:0000313" key="2">
    <source>
        <dbReference type="Proteomes" id="UP001055879"/>
    </source>
</evidence>
<organism evidence="1 2">
    <name type="scientific">Arctium lappa</name>
    <name type="common">Greater burdock</name>
    <name type="synonym">Lappa major</name>
    <dbReference type="NCBI Taxonomy" id="4217"/>
    <lineage>
        <taxon>Eukaryota</taxon>
        <taxon>Viridiplantae</taxon>
        <taxon>Streptophyta</taxon>
        <taxon>Embryophyta</taxon>
        <taxon>Tracheophyta</taxon>
        <taxon>Spermatophyta</taxon>
        <taxon>Magnoliopsida</taxon>
        <taxon>eudicotyledons</taxon>
        <taxon>Gunneridae</taxon>
        <taxon>Pentapetalae</taxon>
        <taxon>asterids</taxon>
        <taxon>campanulids</taxon>
        <taxon>Asterales</taxon>
        <taxon>Asteraceae</taxon>
        <taxon>Carduoideae</taxon>
        <taxon>Cardueae</taxon>
        <taxon>Arctiinae</taxon>
        <taxon>Arctium</taxon>
    </lineage>
</organism>
<evidence type="ECO:0000313" key="1">
    <source>
        <dbReference type="EMBL" id="KAI3734415.1"/>
    </source>
</evidence>
<proteinExistence type="predicted"/>
<sequence length="77" mass="9172">MKKDEERFFSLFTVILVFFVQTPPSQSLSKTPIPTTQIKTEIRRFDYLPIGNLILLIVYYYYYYNHLRLTSNSLVSV</sequence>
<dbReference type="EMBL" id="CM042050">
    <property type="protein sequence ID" value="KAI3734415.1"/>
    <property type="molecule type" value="Genomic_DNA"/>
</dbReference>
<keyword evidence="2" id="KW-1185">Reference proteome</keyword>
<reference evidence="1 2" key="2">
    <citation type="journal article" date="2022" name="Mol. Ecol. Resour.">
        <title>The genomes of chicory, endive, great burdock and yacon provide insights into Asteraceae paleo-polyploidization history and plant inulin production.</title>
        <authorList>
            <person name="Fan W."/>
            <person name="Wang S."/>
            <person name="Wang H."/>
            <person name="Wang A."/>
            <person name="Jiang F."/>
            <person name="Liu H."/>
            <person name="Zhao H."/>
            <person name="Xu D."/>
            <person name="Zhang Y."/>
        </authorList>
    </citation>
    <scope>NUCLEOTIDE SEQUENCE [LARGE SCALE GENOMIC DNA]</scope>
    <source>
        <strain evidence="2">cv. Niubang</strain>
    </source>
</reference>